<keyword evidence="3" id="KW-0560">Oxidoreductase</keyword>
<organism evidence="11">
    <name type="scientific">Magallana gigas</name>
    <name type="common">Pacific oyster</name>
    <name type="synonym">Crassostrea gigas</name>
    <dbReference type="NCBI Taxonomy" id="29159"/>
    <lineage>
        <taxon>Eukaryota</taxon>
        <taxon>Metazoa</taxon>
        <taxon>Spiralia</taxon>
        <taxon>Lophotrochozoa</taxon>
        <taxon>Mollusca</taxon>
        <taxon>Bivalvia</taxon>
        <taxon>Autobranchia</taxon>
        <taxon>Pteriomorphia</taxon>
        <taxon>Ostreida</taxon>
        <taxon>Ostreoidea</taxon>
        <taxon>Ostreidae</taxon>
        <taxon>Magallana</taxon>
    </lineage>
</organism>
<dbReference type="CDD" id="cd13858">
    <property type="entry name" value="CuRO_1_tcLCC2_insect_like"/>
    <property type="match status" value="1"/>
</dbReference>
<evidence type="ECO:0000313" key="11">
    <source>
        <dbReference type="EMBL" id="EKC38624.1"/>
    </source>
</evidence>
<feature type="domain" description="Plastocyanin-like" evidence="9">
    <location>
        <begin position="718"/>
        <end position="869"/>
    </location>
</feature>
<dbReference type="Pfam" id="PF00394">
    <property type="entry name" value="Cu-oxidase"/>
    <property type="match status" value="2"/>
</dbReference>
<feature type="domain" description="Plastocyanin-like" evidence="9">
    <location>
        <begin position="432"/>
        <end position="563"/>
    </location>
</feature>
<keyword evidence="4" id="KW-0186">Copper</keyword>
<feature type="domain" description="Plastocyanin-like" evidence="8">
    <location>
        <begin position="219"/>
        <end position="349"/>
    </location>
</feature>
<keyword evidence="6" id="KW-0812">Transmembrane</keyword>
<dbReference type="InParanoid" id="K1R542"/>
<dbReference type="AlphaFoldDB" id="K1R542"/>
<feature type="signal peptide" evidence="7">
    <location>
        <begin position="1"/>
        <end position="23"/>
    </location>
</feature>
<dbReference type="PROSITE" id="PS00080">
    <property type="entry name" value="MULTICOPPER_OXIDASE2"/>
    <property type="match status" value="1"/>
</dbReference>
<sequence>MTKLTRFCSVVVVLLGLCSPTFGGFNHRVIPACDESEDVSTQLSEILTVDGVYKLLFAINGELPGPPIVVYEGQTIEVSVKNGLSNEAFTIHWHGMIQKNTPWMDGASMVTQCPINPGDTFLYRYKAEPRGTHWYHSHQGTMRTDGVAGPIIVLPRNKRTDIPEVEEEFILMIQDWNRNSSSLESHVIQHFNMHLYSNNFNCTTDCYKPTHSVDGTNMGVVPFHSGLINGKGHYYPDKGEDPLIPELPLETFNVKPDKYYRFRIINAAMLFSFRFSIDEHTIHVVATDGNDVEAESAQSIIMSSGERFDILVKTDGNPRKNYFIRAETIEVKNRHNEPNRPGRVTAILRLYPSEAHIRCLSTAHFRSTQEMIKRQPVPLPPRGEDIREDFLNFHYAGFKGSPFMAAINGYKFEFPTCPPQITYDVPARTCFNDCQDHDCGEYCECTHTLKYDQMPLNAGVQMVLVNNDEFAGATNHPIHIHGHHVHILKIAYPEVDEETGIIVKATPDIRCAGKDCKYPSWANEEWAGGNIPDLNLRNPPLKDTVVVPRMGYVVLRFPLDNPDQHHTIHVVATDGNDVEAESAQSIIMSSGERFDILVKTDGNPRKNYFIRAETIEVKNRHNEPNRPGRVTAILRLYPSEAHIRCLSTAHFRSTQEMIKRQPVPLPPRGEDIREDFLNFHYAGFKGSPFMAAINGYKFEFPTCPPQITYDVPARTCFNDCQDHDCGEYCECTHTLKYDQMPLNAGVQMVLVNNDEFAGATNHPIHIHGHHVHILKIAYPEVDEETGIIVKATPDIRCAGKDCKYPSWANEEWAGGNIPDLNLRNPPLKDTVVVPRMGYVVLRFPLDNPGYWYMHCHMEAHQLEGMTLIIKEGLHSAQKKPPKNFPTCRDFTWSYEEYEEIVNGPMVAGLGAVQQDDEYDNKQQQTATKTKNSGPSLSQTSETVLIVALCGTLLCIVIGVVKVVRSRSKHYVLCQKSNSSGTKSIASRLCGTDRQPLLTSKISESST</sequence>
<dbReference type="InterPro" id="IPR008972">
    <property type="entry name" value="Cupredoxin"/>
</dbReference>
<dbReference type="SUPFAM" id="SSF49503">
    <property type="entry name" value="Cupredoxins"/>
    <property type="match status" value="5"/>
</dbReference>
<evidence type="ECO:0000256" key="1">
    <source>
        <dbReference type="ARBA" id="ARBA00010609"/>
    </source>
</evidence>
<evidence type="ECO:0000259" key="8">
    <source>
        <dbReference type="Pfam" id="PF00394"/>
    </source>
</evidence>
<evidence type="ECO:0000256" key="4">
    <source>
        <dbReference type="ARBA" id="ARBA00023008"/>
    </source>
</evidence>
<protein>
    <submittedName>
        <fullName evidence="11">L-ascorbate oxidase</fullName>
    </submittedName>
</protein>
<dbReference type="GO" id="GO:0006826">
    <property type="term" value="P:iron ion transport"/>
    <property type="evidence" value="ECO:0007669"/>
    <property type="project" value="TreeGrafter"/>
</dbReference>
<dbReference type="InterPro" id="IPR001117">
    <property type="entry name" value="Cu-oxidase_2nd"/>
</dbReference>
<evidence type="ECO:0000256" key="3">
    <source>
        <dbReference type="ARBA" id="ARBA00023002"/>
    </source>
</evidence>
<accession>K1R542</accession>
<evidence type="ECO:0000256" key="2">
    <source>
        <dbReference type="ARBA" id="ARBA00022723"/>
    </source>
</evidence>
<keyword evidence="6" id="KW-0472">Membrane</keyword>
<keyword evidence="6" id="KW-1133">Transmembrane helix</keyword>
<dbReference type="EMBL" id="JH816761">
    <property type="protein sequence ID" value="EKC38624.1"/>
    <property type="molecule type" value="Genomic_DNA"/>
</dbReference>
<dbReference type="Pfam" id="PF07731">
    <property type="entry name" value="Cu-oxidase_2"/>
    <property type="match status" value="2"/>
</dbReference>
<feature type="compositionally biased region" description="Polar residues" evidence="5">
    <location>
        <begin position="921"/>
        <end position="936"/>
    </location>
</feature>
<feature type="transmembrane region" description="Helical" evidence="6">
    <location>
        <begin position="943"/>
        <end position="963"/>
    </location>
</feature>
<dbReference type="Pfam" id="PF07732">
    <property type="entry name" value="Cu-oxidase_3"/>
    <property type="match status" value="1"/>
</dbReference>
<feature type="region of interest" description="Disordered" evidence="5">
    <location>
        <begin position="916"/>
        <end position="936"/>
    </location>
</feature>
<dbReference type="CDD" id="cd13884">
    <property type="entry name" value="CuRO_2_tcLCC_insect_like"/>
    <property type="match status" value="1"/>
</dbReference>
<proteinExistence type="inferred from homology"/>
<dbReference type="InterPro" id="IPR011707">
    <property type="entry name" value="Cu-oxidase-like_N"/>
</dbReference>
<evidence type="ECO:0000259" key="9">
    <source>
        <dbReference type="Pfam" id="PF07731"/>
    </source>
</evidence>
<name>K1R542_MAGGI</name>
<dbReference type="InterPro" id="IPR011706">
    <property type="entry name" value="Cu-oxidase_C"/>
</dbReference>
<feature type="chain" id="PRO_5043321291" evidence="7">
    <location>
        <begin position="24"/>
        <end position="1006"/>
    </location>
</feature>
<evidence type="ECO:0000256" key="5">
    <source>
        <dbReference type="SAM" id="MobiDB-lite"/>
    </source>
</evidence>
<dbReference type="GO" id="GO:0005507">
    <property type="term" value="F:copper ion binding"/>
    <property type="evidence" value="ECO:0007669"/>
    <property type="project" value="InterPro"/>
</dbReference>
<comment type="similarity">
    <text evidence="1">Belongs to the multicopper oxidase family.</text>
</comment>
<dbReference type="InterPro" id="IPR002355">
    <property type="entry name" value="Cu_oxidase_Cu_BS"/>
</dbReference>
<dbReference type="InterPro" id="IPR045087">
    <property type="entry name" value="Cu-oxidase_fam"/>
</dbReference>
<dbReference type="PANTHER" id="PTHR11709:SF394">
    <property type="entry name" value="FI03373P-RELATED"/>
    <property type="match status" value="1"/>
</dbReference>
<evidence type="ECO:0000256" key="6">
    <source>
        <dbReference type="SAM" id="Phobius"/>
    </source>
</evidence>
<dbReference type="PANTHER" id="PTHR11709">
    <property type="entry name" value="MULTI-COPPER OXIDASE"/>
    <property type="match status" value="1"/>
</dbReference>
<dbReference type="CDD" id="cd13905">
    <property type="entry name" value="CuRO_3_tcLLC2_insect_like"/>
    <property type="match status" value="1"/>
</dbReference>
<dbReference type="Gene3D" id="2.60.40.420">
    <property type="entry name" value="Cupredoxins - blue copper proteins"/>
    <property type="match status" value="5"/>
</dbReference>
<keyword evidence="7" id="KW-0732">Signal</keyword>
<dbReference type="HOGENOM" id="CLU_006504_8_1_1"/>
<feature type="domain" description="Plastocyanin-like" evidence="8">
    <location>
        <begin position="565"/>
        <end position="635"/>
    </location>
</feature>
<evidence type="ECO:0000259" key="10">
    <source>
        <dbReference type="Pfam" id="PF07732"/>
    </source>
</evidence>
<reference evidence="11" key="1">
    <citation type="journal article" date="2012" name="Nature">
        <title>The oyster genome reveals stress adaptation and complexity of shell formation.</title>
        <authorList>
            <person name="Zhang G."/>
            <person name="Fang X."/>
            <person name="Guo X."/>
            <person name="Li L."/>
            <person name="Luo R."/>
            <person name="Xu F."/>
            <person name="Yang P."/>
            <person name="Zhang L."/>
            <person name="Wang X."/>
            <person name="Qi H."/>
            <person name="Xiong Z."/>
            <person name="Que H."/>
            <person name="Xie Y."/>
            <person name="Holland P.W."/>
            <person name="Paps J."/>
            <person name="Zhu Y."/>
            <person name="Wu F."/>
            <person name="Chen Y."/>
            <person name="Wang J."/>
            <person name="Peng C."/>
            <person name="Meng J."/>
            <person name="Yang L."/>
            <person name="Liu J."/>
            <person name="Wen B."/>
            <person name="Zhang N."/>
            <person name="Huang Z."/>
            <person name="Zhu Q."/>
            <person name="Feng Y."/>
            <person name="Mount A."/>
            <person name="Hedgecock D."/>
            <person name="Xu Z."/>
            <person name="Liu Y."/>
            <person name="Domazet-Loso T."/>
            <person name="Du Y."/>
            <person name="Sun X."/>
            <person name="Zhang S."/>
            <person name="Liu B."/>
            <person name="Cheng P."/>
            <person name="Jiang X."/>
            <person name="Li J."/>
            <person name="Fan D."/>
            <person name="Wang W."/>
            <person name="Fu W."/>
            <person name="Wang T."/>
            <person name="Wang B."/>
            <person name="Zhang J."/>
            <person name="Peng Z."/>
            <person name="Li Y."/>
            <person name="Li N."/>
            <person name="Wang J."/>
            <person name="Chen M."/>
            <person name="He Y."/>
            <person name="Tan F."/>
            <person name="Song X."/>
            <person name="Zheng Q."/>
            <person name="Huang R."/>
            <person name="Yang H."/>
            <person name="Du X."/>
            <person name="Chen L."/>
            <person name="Yang M."/>
            <person name="Gaffney P.M."/>
            <person name="Wang S."/>
            <person name="Luo L."/>
            <person name="She Z."/>
            <person name="Ming Y."/>
            <person name="Huang W."/>
            <person name="Zhang S."/>
            <person name="Huang B."/>
            <person name="Zhang Y."/>
            <person name="Qu T."/>
            <person name="Ni P."/>
            <person name="Miao G."/>
            <person name="Wang J."/>
            <person name="Wang Q."/>
            <person name="Steinberg C.E."/>
            <person name="Wang H."/>
            <person name="Li N."/>
            <person name="Qian L."/>
            <person name="Zhang G."/>
            <person name="Li Y."/>
            <person name="Yang H."/>
            <person name="Liu X."/>
            <person name="Wang J."/>
            <person name="Yin Y."/>
            <person name="Wang J."/>
        </authorList>
    </citation>
    <scope>NUCLEOTIDE SEQUENCE [LARGE SCALE GENOMIC DNA]</scope>
    <source>
        <strain evidence="11">05x7-T-G4-1.051#20</strain>
    </source>
</reference>
<feature type="domain" description="Plastocyanin-like" evidence="10">
    <location>
        <begin position="51"/>
        <end position="157"/>
    </location>
</feature>
<gene>
    <name evidence="11" type="ORF">CGI_10020885</name>
</gene>
<keyword evidence="2" id="KW-0479">Metal-binding</keyword>
<dbReference type="GO" id="GO:0005886">
    <property type="term" value="C:plasma membrane"/>
    <property type="evidence" value="ECO:0007669"/>
    <property type="project" value="TreeGrafter"/>
</dbReference>
<dbReference type="GO" id="GO:0016491">
    <property type="term" value="F:oxidoreductase activity"/>
    <property type="evidence" value="ECO:0007669"/>
    <property type="project" value="UniProtKB-KW"/>
</dbReference>
<evidence type="ECO:0000256" key="7">
    <source>
        <dbReference type="SAM" id="SignalP"/>
    </source>
</evidence>